<proteinExistence type="predicted"/>
<dbReference type="Gene3D" id="3.30.160.60">
    <property type="entry name" value="Classic Zinc Finger"/>
    <property type="match status" value="2"/>
</dbReference>
<dbReference type="PANTHER" id="PTHR40626:SF10">
    <property type="entry name" value="C2H2-TYPE DOMAIN-CONTAINING PROTEIN"/>
    <property type="match status" value="1"/>
</dbReference>
<keyword evidence="5" id="KW-0862">Zinc</keyword>
<keyword evidence="4 7" id="KW-0863">Zinc-finger</keyword>
<gene>
    <name evidence="10" type="ORF">LEL_08016</name>
</gene>
<dbReference type="GO" id="GO:0000785">
    <property type="term" value="C:chromatin"/>
    <property type="evidence" value="ECO:0007669"/>
    <property type="project" value="TreeGrafter"/>
</dbReference>
<organism evidence="10 11">
    <name type="scientific">Akanthomyces lecanii RCEF 1005</name>
    <dbReference type="NCBI Taxonomy" id="1081108"/>
    <lineage>
        <taxon>Eukaryota</taxon>
        <taxon>Fungi</taxon>
        <taxon>Dikarya</taxon>
        <taxon>Ascomycota</taxon>
        <taxon>Pezizomycotina</taxon>
        <taxon>Sordariomycetes</taxon>
        <taxon>Hypocreomycetidae</taxon>
        <taxon>Hypocreales</taxon>
        <taxon>Cordycipitaceae</taxon>
        <taxon>Akanthomyces</taxon>
        <taxon>Cordyceps confragosa</taxon>
    </lineage>
</organism>
<dbReference type="CDD" id="cd12148">
    <property type="entry name" value="fungal_TF_MHR"/>
    <property type="match status" value="1"/>
</dbReference>
<dbReference type="Pfam" id="PF04082">
    <property type="entry name" value="Fungal_trans"/>
    <property type="match status" value="1"/>
</dbReference>
<keyword evidence="11" id="KW-1185">Reference proteome</keyword>
<comment type="subcellular location">
    <subcellularLocation>
        <location evidence="1">Nucleus</location>
    </subcellularLocation>
</comment>
<dbReference type="STRING" id="1081108.A0A168EZ56"/>
<dbReference type="PANTHER" id="PTHR40626">
    <property type="entry name" value="MIP31509P"/>
    <property type="match status" value="1"/>
</dbReference>
<evidence type="ECO:0000256" key="1">
    <source>
        <dbReference type="ARBA" id="ARBA00004123"/>
    </source>
</evidence>
<evidence type="ECO:0000256" key="3">
    <source>
        <dbReference type="ARBA" id="ARBA00022737"/>
    </source>
</evidence>
<feature type="region of interest" description="Disordered" evidence="8">
    <location>
        <begin position="448"/>
        <end position="488"/>
    </location>
</feature>
<dbReference type="GO" id="GO:0000978">
    <property type="term" value="F:RNA polymerase II cis-regulatory region sequence-specific DNA binding"/>
    <property type="evidence" value="ECO:0007669"/>
    <property type="project" value="InterPro"/>
</dbReference>
<feature type="domain" description="C2H2-type" evidence="9">
    <location>
        <begin position="39"/>
        <end position="66"/>
    </location>
</feature>
<evidence type="ECO:0000259" key="9">
    <source>
        <dbReference type="PROSITE" id="PS50157"/>
    </source>
</evidence>
<dbReference type="EMBL" id="AZHF01000006">
    <property type="protein sequence ID" value="OAA74435.1"/>
    <property type="molecule type" value="Genomic_DNA"/>
</dbReference>
<dbReference type="OrthoDB" id="654211at2759"/>
<dbReference type="GO" id="GO:0000981">
    <property type="term" value="F:DNA-binding transcription factor activity, RNA polymerase II-specific"/>
    <property type="evidence" value="ECO:0007669"/>
    <property type="project" value="InterPro"/>
</dbReference>
<dbReference type="InterPro" id="IPR051059">
    <property type="entry name" value="VerF-like"/>
</dbReference>
<evidence type="ECO:0000256" key="5">
    <source>
        <dbReference type="ARBA" id="ARBA00022833"/>
    </source>
</evidence>
<name>A0A168EZ56_CORDF</name>
<keyword evidence="10" id="KW-0238">DNA-binding</keyword>
<reference evidence="10 11" key="1">
    <citation type="journal article" date="2016" name="Genome Biol. Evol.">
        <title>Divergent and convergent evolution of fungal pathogenicity.</title>
        <authorList>
            <person name="Shang Y."/>
            <person name="Xiao G."/>
            <person name="Zheng P."/>
            <person name="Cen K."/>
            <person name="Zhan S."/>
            <person name="Wang C."/>
        </authorList>
    </citation>
    <scope>NUCLEOTIDE SEQUENCE [LARGE SCALE GENOMIC DNA]</scope>
    <source>
        <strain evidence="10 11">RCEF 1005</strain>
    </source>
</reference>
<dbReference type="InterPro" id="IPR013087">
    <property type="entry name" value="Znf_C2H2_type"/>
</dbReference>
<dbReference type="Proteomes" id="UP000076881">
    <property type="component" value="Unassembled WGS sequence"/>
</dbReference>
<feature type="region of interest" description="Disordered" evidence="8">
    <location>
        <begin position="102"/>
        <end position="181"/>
    </location>
</feature>
<comment type="caution">
    <text evidence="10">The sequence shown here is derived from an EMBL/GenBank/DDBJ whole genome shotgun (WGS) entry which is preliminary data.</text>
</comment>
<evidence type="ECO:0000256" key="4">
    <source>
        <dbReference type="ARBA" id="ARBA00022771"/>
    </source>
</evidence>
<dbReference type="GO" id="GO:0006351">
    <property type="term" value="P:DNA-templated transcription"/>
    <property type="evidence" value="ECO:0007669"/>
    <property type="project" value="InterPro"/>
</dbReference>
<accession>A0A168EZ56</accession>
<protein>
    <submittedName>
        <fullName evidence="10">Zinc finger, C2H2-type/integrase, DNA-binding protein</fullName>
    </submittedName>
</protein>
<dbReference type="GO" id="GO:0008270">
    <property type="term" value="F:zinc ion binding"/>
    <property type="evidence" value="ECO:0007669"/>
    <property type="project" value="UniProtKB-KW"/>
</dbReference>
<sequence>MLPIQALEAQAPHPPPAAHAGTIVTTESAENRNQKPKTLPCRYCSKHFRRVEHVQRHERTHTKEKPFACPWDRCGKTFGRRFADLMDIRDLLVRHEKLVHLNDASKENGRPRPSSSSAGSHKPSLSDGHVDADAMNNHRTTLSPPGPPPPQQMYHLQPPLPNNVQPMQQPMEQPMQQDHAMKSRMAACNLDVLSDAALASEVNSMAPMMNTIPQQPTSHTRAKGFGEAMPQFGERQSQDQTHGMPAFPQQPAPQAAYDDYNVFLDDFSFAPHFLPPHFEPDQPMNMWTRSPASMNPRMASKPVSAMPSRIGSLGPDARDATEFVGEASRPSPLRISVADYATVKKKIDEFSSVLPSDFAFPSRHTLTRFVEGYISGFHDLLPVLHLPTLSPAAIAPELLLAILAVGAQYRFESNRGYALWYAAKAVAMEQIRRRHSSEIHALLPNAASYSPHSTRPSPNSGYRNSFGSGQSERPSTNDGSRDPLSTNTPQTRLETIQSILLLFAVGLWGIKTILHESLSLQSNLAILIRDEGLHMDASQVGIADWGTWIQREGALRTKLIAFCFFNLCSMTYDMPPALLTSEVHLFLPLTARLWRADTAWQWQELRQSTPLVEITLHEAFSKFFGPTNAVLPSELSSLGHYVLIHALIQHVYLLKQTSFVSGLTYDIQRTLRPEDVEQGSQALRMWHTSFEHRHQLRAAETGHYGSTDTMTGGSLVYNATALLRLAYIRLYTDTPPSRALQTRDSMLIASAMHNTPGLPRNLRVQRAVFQATHALSMLVKVGVNYVAKAKSTEWSIQHSLCNFECAILVAKWLMSLASIGPQDPPASGEEINLLDTVRRMVDETEFAVPQRDAHASDAVKLRQLASAVVRLWSETFKGTHIFDMVKTMGDSLDGYASLVEKS</sequence>
<dbReference type="InterPro" id="IPR036236">
    <property type="entry name" value="Znf_C2H2_sf"/>
</dbReference>
<dbReference type="SUPFAM" id="SSF57667">
    <property type="entry name" value="beta-beta-alpha zinc fingers"/>
    <property type="match status" value="1"/>
</dbReference>
<evidence type="ECO:0000256" key="8">
    <source>
        <dbReference type="SAM" id="MobiDB-lite"/>
    </source>
</evidence>
<evidence type="ECO:0000256" key="7">
    <source>
        <dbReference type="PROSITE-ProRule" id="PRU00042"/>
    </source>
</evidence>
<dbReference type="GO" id="GO:0005634">
    <property type="term" value="C:nucleus"/>
    <property type="evidence" value="ECO:0007669"/>
    <property type="project" value="UniProtKB-SubCell"/>
</dbReference>
<feature type="compositionally biased region" description="Low complexity" evidence="8">
    <location>
        <begin position="162"/>
        <end position="177"/>
    </location>
</feature>
<keyword evidence="3" id="KW-0677">Repeat</keyword>
<dbReference type="PROSITE" id="PS50157">
    <property type="entry name" value="ZINC_FINGER_C2H2_2"/>
    <property type="match status" value="1"/>
</dbReference>
<evidence type="ECO:0000313" key="11">
    <source>
        <dbReference type="Proteomes" id="UP000076881"/>
    </source>
</evidence>
<dbReference type="PROSITE" id="PS00028">
    <property type="entry name" value="ZINC_FINGER_C2H2_1"/>
    <property type="match status" value="1"/>
</dbReference>
<dbReference type="AlphaFoldDB" id="A0A168EZ56"/>
<evidence type="ECO:0000313" key="10">
    <source>
        <dbReference type="EMBL" id="OAA74435.1"/>
    </source>
</evidence>
<dbReference type="InterPro" id="IPR007219">
    <property type="entry name" value="XnlR_reg_dom"/>
</dbReference>
<feature type="compositionally biased region" description="Low complexity" evidence="8">
    <location>
        <begin position="111"/>
        <end position="126"/>
    </location>
</feature>
<keyword evidence="2" id="KW-0479">Metal-binding</keyword>
<evidence type="ECO:0000256" key="2">
    <source>
        <dbReference type="ARBA" id="ARBA00022723"/>
    </source>
</evidence>
<keyword evidence="6" id="KW-0539">Nucleus</keyword>
<evidence type="ECO:0000256" key="6">
    <source>
        <dbReference type="ARBA" id="ARBA00023242"/>
    </source>
</evidence>